<sequence length="91" mass="9807">MTQCDCGPEESCPICIPCDICREGEEECPCDGERDWDGSYVCCPGYRIPEHCCDCGGSPYCVKCHKCGAPCFGACTCPVTVRLENGADLVL</sequence>
<dbReference type="RefSeq" id="WP_185047393.1">
    <property type="nucleotide sequence ID" value="NZ_BAABIX010000006.1"/>
</dbReference>
<evidence type="ECO:0000313" key="1">
    <source>
        <dbReference type="EMBL" id="MBB5130515.1"/>
    </source>
</evidence>
<evidence type="ECO:0000313" key="2">
    <source>
        <dbReference type="Proteomes" id="UP000578449"/>
    </source>
</evidence>
<reference evidence="1 2" key="1">
    <citation type="submission" date="2020-08" db="EMBL/GenBank/DDBJ databases">
        <title>Genomic Encyclopedia of Type Strains, Phase IV (KMG-IV): sequencing the most valuable type-strain genomes for metagenomic binning, comparative biology and taxonomic classification.</title>
        <authorList>
            <person name="Goeker M."/>
        </authorList>
    </citation>
    <scope>NUCLEOTIDE SEQUENCE [LARGE SCALE GENOMIC DNA]</scope>
    <source>
        <strain evidence="1 2">DSM 45615</strain>
    </source>
</reference>
<comment type="caution">
    <text evidence="1">The sequence shown here is derived from an EMBL/GenBank/DDBJ whole genome shotgun (WGS) entry which is preliminary data.</text>
</comment>
<name>A0A840P393_9ACTN</name>
<dbReference type="Proteomes" id="UP000578449">
    <property type="component" value="Unassembled WGS sequence"/>
</dbReference>
<proteinExistence type="predicted"/>
<protein>
    <submittedName>
        <fullName evidence="1">Uncharacterized protein</fullName>
    </submittedName>
</protein>
<accession>A0A840P393</accession>
<organism evidence="1 2">
    <name type="scientific">Thermocatellispora tengchongensis</name>
    <dbReference type="NCBI Taxonomy" id="1073253"/>
    <lineage>
        <taxon>Bacteria</taxon>
        <taxon>Bacillati</taxon>
        <taxon>Actinomycetota</taxon>
        <taxon>Actinomycetes</taxon>
        <taxon>Streptosporangiales</taxon>
        <taxon>Streptosporangiaceae</taxon>
        <taxon>Thermocatellispora</taxon>
    </lineage>
</organism>
<keyword evidence="2" id="KW-1185">Reference proteome</keyword>
<gene>
    <name evidence="1" type="ORF">HNP84_000203</name>
</gene>
<dbReference type="EMBL" id="JACHGN010000001">
    <property type="protein sequence ID" value="MBB5130515.1"/>
    <property type="molecule type" value="Genomic_DNA"/>
</dbReference>
<dbReference type="AlphaFoldDB" id="A0A840P393"/>